<dbReference type="GO" id="GO:0016579">
    <property type="term" value="P:protein deubiquitination"/>
    <property type="evidence" value="ECO:0007669"/>
    <property type="project" value="InterPro"/>
</dbReference>
<dbReference type="GO" id="GO:0004843">
    <property type="term" value="F:cysteine-type deubiquitinase activity"/>
    <property type="evidence" value="ECO:0007669"/>
    <property type="project" value="InterPro"/>
</dbReference>
<evidence type="ECO:0000259" key="1">
    <source>
        <dbReference type="PROSITE" id="PS50235"/>
    </source>
</evidence>
<dbReference type="Gene3D" id="3.90.70.10">
    <property type="entry name" value="Cysteine proteinases"/>
    <property type="match status" value="1"/>
</dbReference>
<keyword evidence="3" id="KW-1185">Reference proteome</keyword>
<dbReference type="STRING" id="673862.BABL1_gene_284"/>
<protein>
    <submittedName>
        <fullName evidence="2">Ubiquitin carboxyl-terminal hydrolase peptidase C19</fullName>
    </submittedName>
</protein>
<keyword evidence="2" id="KW-0378">Hydrolase</keyword>
<dbReference type="PROSITE" id="PS00972">
    <property type="entry name" value="USP_1"/>
    <property type="match status" value="1"/>
</dbReference>
<dbReference type="RefSeq" id="WP_023792332.1">
    <property type="nucleotide sequence ID" value="NC_023003.1"/>
</dbReference>
<dbReference type="GO" id="GO:0005829">
    <property type="term" value="C:cytosol"/>
    <property type="evidence" value="ECO:0007669"/>
    <property type="project" value="TreeGrafter"/>
</dbReference>
<reference evidence="2 3" key="1">
    <citation type="journal article" date="2015" name="Biol. Direct">
        <title>Babela massiliensis, a representative of a widespread bacterial phylum with unusual adaptations to parasitism in amoebae.</title>
        <authorList>
            <person name="Pagnier I."/>
            <person name="Yutin N."/>
            <person name="Croce O."/>
            <person name="Makarova K.S."/>
            <person name="Wolf Y.I."/>
            <person name="Benamar S."/>
            <person name="Raoult D."/>
            <person name="Koonin E.V."/>
            <person name="La Scola B."/>
        </authorList>
    </citation>
    <scope>NUCLEOTIDE SEQUENCE [LARGE SCALE GENOMIC DNA]</scope>
    <source>
        <strain evidence="3">BABL1</strain>
    </source>
</reference>
<accession>V6DJP0</accession>
<dbReference type="Pfam" id="PF00443">
    <property type="entry name" value="UCH"/>
    <property type="match status" value="1"/>
</dbReference>
<evidence type="ECO:0000313" key="2">
    <source>
        <dbReference type="EMBL" id="CDK30731.1"/>
    </source>
</evidence>
<dbReference type="InterPro" id="IPR001394">
    <property type="entry name" value="Peptidase_C19_UCH"/>
</dbReference>
<dbReference type="Proteomes" id="UP000018769">
    <property type="component" value="Chromosome I"/>
</dbReference>
<name>V6DJP0_9BACT</name>
<evidence type="ECO:0000313" key="3">
    <source>
        <dbReference type="Proteomes" id="UP000018769"/>
    </source>
</evidence>
<feature type="domain" description="USP" evidence="1">
    <location>
        <begin position="197"/>
        <end position="513"/>
    </location>
</feature>
<proteinExistence type="predicted"/>
<gene>
    <name evidence="2" type="ORF">BABL1_gene_284</name>
</gene>
<dbReference type="SUPFAM" id="SSF54001">
    <property type="entry name" value="Cysteine proteinases"/>
    <property type="match status" value="1"/>
</dbReference>
<dbReference type="HOGENOM" id="CLU_388668_0_0_7"/>
<dbReference type="InterPro" id="IPR018200">
    <property type="entry name" value="USP_CS"/>
</dbReference>
<dbReference type="AlphaFoldDB" id="V6DJP0"/>
<dbReference type="InterPro" id="IPR028889">
    <property type="entry name" value="USP"/>
</dbReference>
<dbReference type="InterPro" id="IPR038765">
    <property type="entry name" value="Papain-like_cys_pep_sf"/>
</dbReference>
<dbReference type="PROSITE" id="PS50235">
    <property type="entry name" value="USP_3"/>
    <property type="match status" value="1"/>
</dbReference>
<sequence>MKTAFRYLTTLATLIGVGSSLRIDINKIELYIKKRIVEVKSHYNLQLEEDCFKKVINYSKNLSVQGKISIDEAKEIKDIIEQKIRKKILGSKNSIIDFSIEFNNTYYFNSSSSCPKIINDINLFFKEILKNKFNNIEEFLQNPEFALNVLQIRDLDFNNITNNKVHIINFNNILGIYPKHFSNLSNNFPREKSQQLKGLTNLGNTCFINALLQSIKNISVLRDTIISLENSYKHNSISKALIDFLHSDNKHLNHKLVKLRQKIHFLRPEFANGEIADSLELINSLINNLTDEDLIDSKPIELKNLFHFKVKTKLLDPKTQEVKVETPRDIRSSIVLSISKTKIEKPKTINDLEIYKDINSALKEKYFRGITPNYNDEEQNINLIDAPEITRLISLPKVLIISLERYFTYYDNKGRYKGYKKIYNNVDFPFELDMSPYCELPYQFTQTIYKLNSIIMHHGEDRHYTAYVKKGDLWYHYNDDRKVEILTEGELKRLLSTSKTSYATPYILFYEQKESSDNIKAEIERTINLEIENPYLRNILLNHLENLIKNNTDIYQIINRLNNKIKKESKKFFKKLHLYFNHTYIKKNNEGAIHFLINYPSNPVLISIVKMQNLSSPIMLINHNAKKYNFDNNTLKIIKKLHNFFIKPHLRDQ</sequence>
<dbReference type="InterPro" id="IPR050164">
    <property type="entry name" value="Peptidase_C19"/>
</dbReference>
<dbReference type="PANTHER" id="PTHR24006">
    <property type="entry name" value="UBIQUITIN CARBOXYL-TERMINAL HYDROLASE"/>
    <property type="match status" value="1"/>
</dbReference>
<organism evidence="2 3">
    <name type="scientific">Candidatus Babela massiliensis</name>
    <dbReference type="NCBI Taxonomy" id="673862"/>
    <lineage>
        <taxon>Bacteria</taxon>
        <taxon>Candidatus Babelota</taxon>
        <taxon>Candidatus Babeliae</taxon>
        <taxon>Candidatus Babeliales</taxon>
        <taxon>Candidatus Babeliaceae</taxon>
        <taxon>Candidatus Babela</taxon>
    </lineage>
</organism>
<dbReference type="CDD" id="cd02257">
    <property type="entry name" value="Peptidase_C19"/>
    <property type="match status" value="1"/>
</dbReference>
<dbReference type="KEGG" id="dpb:BABL1_gene_284"/>
<dbReference type="OrthoDB" id="982348at2"/>
<dbReference type="EMBL" id="HG793133">
    <property type="protein sequence ID" value="CDK30731.1"/>
    <property type="molecule type" value="Genomic_DNA"/>
</dbReference>